<dbReference type="EMBL" id="CP001683">
    <property type="protein sequence ID" value="ACU96440.1"/>
    <property type="molecule type" value="Genomic_DNA"/>
</dbReference>
<organism evidence="1 2">
    <name type="scientific">Saccharomonospora viridis (strain ATCC 15386 / DSM 43017 / JCM 3036 / CCUG 5913 / NBRC 12207 / NCIMB 9602 / P101)</name>
    <name type="common">Thermoactinomyces viridis</name>
    <dbReference type="NCBI Taxonomy" id="471857"/>
    <lineage>
        <taxon>Bacteria</taxon>
        <taxon>Bacillati</taxon>
        <taxon>Actinomycetota</taxon>
        <taxon>Actinomycetes</taxon>
        <taxon>Pseudonocardiales</taxon>
        <taxon>Pseudonocardiaceae</taxon>
        <taxon>Saccharomonospora</taxon>
    </lineage>
</organism>
<evidence type="ECO:0000313" key="1">
    <source>
        <dbReference type="EMBL" id="ACU96440.1"/>
    </source>
</evidence>
<protein>
    <submittedName>
        <fullName evidence="1">Uncharacterized conserved protein</fullName>
    </submittedName>
</protein>
<accession>C7MQE1</accession>
<proteinExistence type="predicted"/>
<dbReference type="RefSeq" id="WP_015785755.1">
    <property type="nucleotide sequence ID" value="NC_013159.1"/>
</dbReference>
<name>C7MQE1_SACVD</name>
<reference evidence="1 2" key="1">
    <citation type="journal article" date="2009" name="Stand. Genomic Sci.">
        <title>Complete genome sequence of Saccharomonospora viridis type strain (P101).</title>
        <authorList>
            <person name="Pati A."/>
            <person name="Sikorski J."/>
            <person name="Nolan M."/>
            <person name="Lapidus A."/>
            <person name="Copeland A."/>
            <person name="Glavina Del Rio T."/>
            <person name="Lucas S."/>
            <person name="Chen F."/>
            <person name="Tice H."/>
            <person name="Pitluck S."/>
            <person name="Cheng J.F."/>
            <person name="Chertkov O."/>
            <person name="Brettin T."/>
            <person name="Han C."/>
            <person name="Detter J.C."/>
            <person name="Kuske C."/>
            <person name="Bruce D."/>
            <person name="Goodwin L."/>
            <person name="Chain P."/>
            <person name="D'haeseleer P."/>
            <person name="Chen A."/>
            <person name="Palaniappan K."/>
            <person name="Ivanova N."/>
            <person name="Mavromatis K."/>
            <person name="Mikhailova N."/>
            <person name="Rohde M."/>
            <person name="Tindall B.J."/>
            <person name="Goker M."/>
            <person name="Bristow J."/>
            <person name="Eisen J.A."/>
            <person name="Markowitz V."/>
            <person name="Hugenholtz P."/>
            <person name="Kyrpides N.C."/>
            <person name="Klenk H.P."/>
        </authorList>
    </citation>
    <scope>NUCLEOTIDE SEQUENCE [LARGE SCALE GENOMIC DNA]</scope>
    <source>
        <strain evidence="2">ATCC 15386 / DSM 43017 / JCM 3036 / NBRC 12207 / P101</strain>
    </source>
</reference>
<gene>
    <name evidence="1" type="ordered locus">Svir_13970</name>
</gene>
<dbReference type="Proteomes" id="UP000000841">
    <property type="component" value="Chromosome"/>
</dbReference>
<dbReference type="STRING" id="471857.Svir_13970"/>
<dbReference type="InterPro" id="IPR038282">
    <property type="entry name" value="DUF2267_sf"/>
</dbReference>
<evidence type="ECO:0000313" key="2">
    <source>
        <dbReference type="Proteomes" id="UP000000841"/>
    </source>
</evidence>
<dbReference type="Pfam" id="PF10025">
    <property type="entry name" value="DUF2267"/>
    <property type="match status" value="1"/>
</dbReference>
<dbReference type="KEGG" id="svi:Svir_13970"/>
<keyword evidence="2" id="KW-1185">Reference proteome</keyword>
<dbReference type="InterPro" id="IPR018727">
    <property type="entry name" value="DUF2267"/>
</dbReference>
<dbReference type="Gene3D" id="1.10.490.110">
    <property type="entry name" value="Uncharacterized conserved protein DUF2267"/>
    <property type="match status" value="1"/>
</dbReference>
<dbReference type="HOGENOM" id="CLU_112438_0_1_11"/>
<dbReference type="AlphaFoldDB" id="C7MQE1"/>
<sequence>MTNTGDPLARAQNTAHEWLTTVASALGTDDRRYTYRVVRAWLHTFRDRLTVESAAHFAAQLPELLRGMFYDGWVPSKVPLRYSADEYIDRISESATIRRTDVRSAMRRVSEGMQRLLSPGSLERALEHLPRDLQEVFLPATQRAAAHNGMGTSDDTTELWELRRKVEYLVDAVSDLNRQLMDRPFSGARTDRDPEAVTAAEDMLLPQQGIS</sequence>
<dbReference type="eggNOG" id="COG5502">
    <property type="taxonomic scope" value="Bacteria"/>
</dbReference>